<keyword evidence="2" id="KW-1185">Reference proteome</keyword>
<organism evidence="1 2">
    <name type="scientific">Senna tora</name>
    <dbReference type="NCBI Taxonomy" id="362788"/>
    <lineage>
        <taxon>Eukaryota</taxon>
        <taxon>Viridiplantae</taxon>
        <taxon>Streptophyta</taxon>
        <taxon>Embryophyta</taxon>
        <taxon>Tracheophyta</taxon>
        <taxon>Spermatophyta</taxon>
        <taxon>Magnoliopsida</taxon>
        <taxon>eudicotyledons</taxon>
        <taxon>Gunneridae</taxon>
        <taxon>Pentapetalae</taxon>
        <taxon>rosids</taxon>
        <taxon>fabids</taxon>
        <taxon>Fabales</taxon>
        <taxon>Fabaceae</taxon>
        <taxon>Caesalpinioideae</taxon>
        <taxon>Cassia clade</taxon>
        <taxon>Senna</taxon>
    </lineage>
</organism>
<protein>
    <submittedName>
        <fullName evidence="1">Uncharacterized protein</fullName>
    </submittedName>
</protein>
<accession>A0A834T751</accession>
<dbReference type="Proteomes" id="UP000634136">
    <property type="component" value="Unassembled WGS sequence"/>
</dbReference>
<proteinExistence type="predicted"/>
<sequence>MGPIISGPLQRMWQLIWALGTGTVGKKAIFKAVEFIHLKFRNFKTTALIKWLNPREGWHKLNTDGSWQGKAEYMLEEATKMYHTSHDSE</sequence>
<comment type="caution">
    <text evidence="1">The sequence shown here is derived from an EMBL/GenBank/DDBJ whole genome shotgun (WGS) entry which is preliminary data.</text>
</comment>
<reference evidence="1" key="1">
    <citation type="submission" date="2020-09" db="EMBL/GenBank/DDBJ databases">
        <title>Genome-Enabled Discovery of Anthraquinone Biosynthesis in Senna tora.</title>
        <authorList>
            <person name="Kang S.-H."/>
            <person name="Pandey R.P."/>
            <person name="Lee C.-M."/>
            <person name="Sim J.-S."/>
            <person name="Jeong J.-T."/>
            <person name="Choi B.-S."/>
            <person name="Jung M."/>
            <person name="Ginzburg D."/>
            <person name="Zhao K."/>
            <person name="Won S.Y."/>
            <person name="Oh T.-J."/>
            <person name="Yu Y."/>
            <person name="Kim N.-H."/>
            <person name="Lee O.R."/>
            <person name="Lee T.-H."/>
            <person name="Bashyal P."/>
            <person name="Kim T.-S."/>
            <person name="Lee W.-H."/>
            <person name="Kawkins C."/>
            <person name="Kim C.-K."/>
            <person name="Kim J.S."/>
            <person name="Ahn B.O."/>
            <person name="Rhee S.Y."/>
            <person name="Sohng J.K."/>
        </authorList>
    </citation>
    <scope>NUCLEOTIDE SEQUENCE</scope>
    <source>
        <tissue evidence="1">Leaf</tissue>
    </source>
</reference>
<dbReference type="EMBL" id="JAAIUW010000009">
    <property type="protein sequence ID" value="KAF7816522.1"/>
    <property type="molecule type" value="Genomic_DNA"/>
</dbReference>
<evidence type="ECO:0000313" key="2">
    <source>
        <dbReference type="Proteomes" id="UP000634136"/>
    </source>
</evidence>
<name>A0A834T751_9FABA</name>
<gene>
    <name evidence="1" type="ORF">G2W53_030491</name>
</gene>
<evidence type="ECO:0000313" key="1">
    <source>
        <dbReference type="EMBL" id="KAF7816522.1"/>
    </source>
</evidence>
<dbReference type="AlphaFoldDB" id="A0A834T751"/>